<keyword evidence="2" id="KW-1185">Reference proteome</keyword>
<dbReference type="Proteomes" id="UP001164250">
    <property type="component" value="Chromosome 1"/>
</dbReference>
<gene>
    <name evidence="1" type="ORF">Patl1_02909</name>
</gene>
<dbReference type="EMBL" id="CM047897">
    <property type="protein sequence ID" value="KAJ0112661.1"/>
    <property type="molecule type" value="Genomic_DNA"/>
</dbReference>
<sequence>MAPEYGREGKVSRKCDVYSYGTLLMETFTRKRPTGEIFDGETCLRTWTGESLLHNSIIEVVDRDLVSREEMDFSSREECLLCILNLAMDCTADLPEKRIDMKNVVSRLVKIRVTLS</sequence>
<reference evidence="2" key="1">
    <citation type="journal article" date="2023" name="G3 (Bethesda)">
        <title>Genome assembly and association tests identify interacting loci associated with vigor, precocity, and sex in interspecific pistachio rootstocks.</title>
        <authorList>
            <person name="Palmer W."/>
            <person name="Jacygrad E."/>
            <person name="Sagayaradj S."/>
            <person name="Cavanaugh K."/>
            <person name="Han R."/>
            <person name="Bertier L."/>
            <person name="Beede B."/>
            <person name="Kafkas S."/>
            <person name="Golino D."/>
            <person name="Preece J."/>
            <person name="Michelmore R."/>
        </authorList>
    </citation>
    <scope>NUCLEOTIDE SEQUENCE [LARGE SCALE GENOMIC DNA]</scope>
</reference>
<organism evidence="1 2">
    <name type="scientific">Pistacia atlantica</name>
    <dbReference type="NCBI Taxonomy" id="434234"/>
    <lineage>
        <taxon>Eukaryota</taxon>
        <taxon>Viridiplantae</taxon>
        <taxon>Streptophyta</taxon>
        <taxon>Embryophyta</taxon>
        <taxon>Tracheophyta</taxon>
        <taxon>Spermatophyta</taxon>
        <taxon>Magnoliopsida</taxon>
        <taxon>eudicotyledons</taxon>
        <taxon>Gunneridae</taxon>
        <taxon>Pentapetalae</taxon>
        <taxon>rosids</taxon>
        <taxon>malvids</taxon>
        <taxon>Sapindales</taxon>
        <taxon>Anacardiaceae</taxon>
        <taxon>Pistacia</taxon>
    </lineage>
</organism>
<name>A0ACC1CAU0_9ROSI</name>
<protein>
    <submittedName>
        <fullName evidence="1">Uncharacterized protein</fullName>
    </submittedName>
</protein>
<comment type="caution">
    <text evidence="1">The sequence shown here is derived from an EMBL/GenBank/DDBJ whole genome shotgun (WGS) entry which is preliminary data.</text>
</comment>
<evidence type="ECO:0000313" key="2">
    <source>
        <dbReference type="Proteomes" id="UP001164250"/>
    </source>
</evidence>
<evidence type="ECO:0000313" key="1">
    <source>
        <dbReference type="EMBL" id="KAJ0112661.1"/>
    </source>
</evidence>
<proteinExistence type="predicted"/>
<accession>A0ACC1CAU0</accession>